<dbReference type="CDD" id="cd00093">
    <property type="entry name" value="HTH_XRE"/>
    <property type="match status" value="1"/>
</dbReference>
<dbReference type="InterPro" id="IPR010982">
    <property type="entry name" value="Lambda_DNA-bd_dom_sf"/>
</dbReference>
<dbReference type="RefSeq" id="WP_139825287.1">
    <property type="nucleotide sequence ID" value="NZ_AP022613.1"/>
</dbReference>
<proteinExistence type="predicted"/>
<dbReference type="SUPFAM" id="SSF47413">
    <property type="entry name" value="lambda repressor-like DNA-binding domains"/>
    <property type="match status" value="1"/>
</dbReference>
<protein>
    <recommendedName>
        <fullName evidence="1">HTH cro/C1-type domain-containing protein</fullName>
    </recommendedName>
</protein>
<gene>
    <name evidence="2" type="ORF">MCNS_01640</name>
</gene>
<sequence>MTQWSEDVNRRIARAVRAARGDDVSAQDVADKTKELGHHITRDTIANLESGRKKSVDVAELIVLAKALNVAPISLIYPDLLYGEVEDVPDHIATTEDAILAFVGHPDDESVEFTSMGTFWDYYNFQYAAGQHEEAGNSAAAAEARRAAKGARDHGIRVYNWVVNDE</sequence>
<dbReference type="EMBL" id="AP022613">
    <property type="protein sequence ID" value="BBZ37101.1"/>
    <property type="molecule type" value="Genomic_DNA"/>
</dbReference>
<feature type="domain" description="HTH cro/C1-type" evidence="1">
    <location>
        <begin position="39"/>
        <end position="75"/>
    </location>
</feature>
<evidence type="ECO:0000313" key="2">
    <source>
        <dbReference type="EMBL" id="BBZ37101.1"/>
    </source>
</evidence>
<name>A0A7I7Y874_9MYCO</name>
<dbReference type="PROSITE" id="PS50943">
    <property type="entry name" value="HTH_CROC1"/>
    <property type="match status" value="1"/>
</dbReference>
<dbReference type="Gene3D" id="1.10.260.40">
    <property type="entry name" value="lambda repressor-like DNA-binding domains"/>
    <property type="match status" value="1"/>
</dbReference>
<reference evidence="2 3" key="1">
    <citation type="journal article" date="2019" name="Emerg. Microbes Infect.">
        <title>Comprehensive subspecies identification of 175 nontuberculous mycobacteria species based on 7547 genomic profiles.</title>
        <authorList>
            <person name="Matsumoto Y."/>
            <person name="Kinjo T."/>
            <person name="Motooka D."/>
            <person name="Nabeya D."/>
            <person name="Jung N."/>
            <person name="Uechi K."/>
            <person name="Horii T."/>
            <person name="Iida T."/>
            <person name="Fujita J."/>
            <person name="Nakamura S."/>
        </authorList>
    </citation>
    <scope>NUCLEOTIDE SEQUENCE [LARGE SCALE GENOMIC DNA]</scope>
    <source>
        <strain evidence="2 3">JCM 14738</strain>
    </source>
</reference>
<dbReference type="Proteomes" id="UP000467385">
    <property type="component" value="Chromosome"/>
</dbReference>
<dbReference type="OrthoDB" id="4752614at2"/>
<organism evidence="2 3">
    <name type="scientific">Mycobacterium conspicuum</name>
    <dbReference type="NCBI Taxonomy" id="44010"/>
    <lineage>
        <taxon>Bacteria</taxon>
        <taxon>Bacillati</taxon>
        <taxon>Actinomycetota</taxon>
        <taxon>Actinomycetes</taxon>
        <taxon>Mycobacteriales</taxon>
        <taxon>Mycobacteriaceae</taxon>
        <taxon>Mycobacterium</taxon>
    </lineage>
</organism>
<evidence type="ECO:0000259" key="1">
    <source>
        <dbReference type="PROSITE" id="PS50943"/>
    </source>
</evidence>
<dbReference type="InterPro" id="IPR001387">
    <property type="entry name" value="Cro/C1-type_HTH"/>
</dbReference>
<accession>A0A7I7Y874</accession>
<dbReference type="AlphaFoldDB" id="A0A7I7Y874"/>
<dbReference type="GO" id="GO:0003677">
    <property type="term" value="F:DNA binding"/>
    <property type="evidence" value="ECO:0007669"/>
    <property type="project" value="InterPro"/>
</dbReference>
<keyword evidence="3" id="KW-1185">Reference proteome</keyword>
<evidence type="ECO:0000313" key="3">
    <source>
        <dbReference type="Proteomes" id="UP000467385"/>
    </source>
</evidence>